<dbReference type="Gene3D" id="3.40.50.300">
    <property type="entry name" value="P-loop containing nucleotide triphosphate hydrolases"/>
    <property type="match status" value="2"/>
</dbReference>
<reference evidence="3" key="1">
    <citation type="submission" date="2013-09" db="EMBL/GenBank/DDBJ databases">
        <title>The Genome Sequence of Anopheles maculatus species B.</title>
        <authorList>
            <consortium name="The Broad Institute Genomics Platform"/>
            <person name="Neafsey D.E."/>
            <person name="Besansky N."/>
            <person name="Howell P."/>
            <person name="Walton C."/>
            <person name="Young S.K."/>
            <person name="Zeng Q."/>
            <person name="Gargeya S."/>
            <person name="Fitzgerald M."/>
            <person name="Haas B."/>
            <person name="Abouelleil A."/>
            <person name="Allen A.W."/>
            <person name="Alvarado L."/>
            <person name="Arachchi H.M."/>
            <person name="Berlin A.M."/>
            <person name="Chapman S.B."/>
            <person name="Gainer-Dewar J."/>
            <person name="Goldberg J."/>
            <person name="Griggs A."/>
            <person name="Gujja S."/>
            <person name="Hansen M."/>
            <person name="Howarth C."/>
            <person name="Imamovic A."/>
            <person name="Ireland A."/>
            <person name="Larimer J."/>
            <person name="McCowan C."/>
            <person name="Murphy C."/>
            <person name="Pearson M."/>
            <person name="Poon T.W."/>
            <person name="Priest M."/>
            <person name="Roberts A."/>
            <person name="Saif S."/>
            <person name="Shea T."/>
            <person name="Sisk P."/>
            <person name="Sykes S."/>
            <person name="Wortman J."/>
            <person name="Nusbaum C."/>
            <person name="Birren B."/>
        </authorList>
    </citation>
    <scope>NUCLEOTIDE SEQUENCE [LARGE SCALE GENOMIC DNA]</scope>
    <source>
        <strain evidence="3">maculatus3</strain>
    </source>
</reference>
<dbReference type="Pfam" id="PF21010">
    <property type="entry name" value="HA2_C"/>
    <property type="match status" value="1"/>
</dbReference>
<proteinExistence type="predicted"/>
<dbReference type="Gene3D" id="1.20.120.1080">
    <property type="match status" value="1"/>
</dbReference>
<reference evidence="2" key="2">
    <citation type="submission" date="2020-05" db="UniProtKB">
        <authorList>
            <consortium name="EnsemblMetazoa"/>
        </authorList>
    </citation>
    <scope>IDENTIFICATION</scope>
    <source>
        <strain evidence="2">maculatus3</strain>
    </source>
</reference>
<evidence type="ECO:0000259" key="1">
    <source>
        <dbReference type="SMART" id="SM00847"/>
    </source>
</evidence>
<sequence length="899" mass="101520">VLATAGRISEERNEPVGSTVGYKLTINTQVGEMNNIVFCTFQTLVLSLAIKTFDKIVPVLTHLIVDCSEQHPNEMCLVLSLVKGIMAQNDAIRLFLLCTYEELQPWTECFKDAPVIRLPYNEPTENYQPNMPFGAEYYHLDKILETICRHEAIQSMRENLPTVDNALKLTADLQLAYGHGALNQNVRELMDMLLKHCWDTKEATSFTAVLLPILQHNRHMVDYQHSTTRLTALMIAGAKGFVDVVRSLLALGANPYIVGRKSLQAMDWCSECSANPCWQLMDTAHQVYTNDATARGSLLCQTYHKLYNPYVVDQALVVDIVVHICKRYAPSTILVVLPQYSDVLECFEQLRGSELERRIDIHYTVCHSLITEEEFKEKTVYPQTLEPKVERQKYSVILLAGASLLELVPSLKHIHYVVDTGLKMHHAGDYAKGICLDRSCLATARTCRLFMWLAQRVCFMLYGKDRLSSESSSKPLPIKAVPNITPPETILTALLCRKNTSAPTMEYLCSTLFGKCPTSVGASLQLLHRIGAIERPLTVPTSLGLLLSHLGFSVHLGKALLYSILFRCVDPVLTIIAALKVGNPFIEPLDEQGEKEIEQIKQSLHGRTYSDCMVLLRLYQQWSQCKISQTDDSMVKNYWLKAGTMEAISNARVELMSMLRVLGIVKCGRSNNTEALNVNSTKWALVKCCLAAGFYPQLAIADYEKQLLTTNCGSEVFKPHRLSVAQVDSLPTQWVIYTRKLEHMLKVQVETCPPVQLLENTVITDWTVLLMCGVDKFDTLDNGNMQLRERNTGGGDTGTVEFIIDRKYTFQLPFEYYRAVAFIRRRLGQVFEDFSRNLLKTVNRKETDVLVNYIGDILHQEDVSSMIACTINDTRPKLKNLLPMGAGWNCTLDMLDRPM</sequence>
<dbReference type="InterPro" id="IPR036770">
    <property type="entry name" value="Ankyrin_rpt-contain_sf"/>
</dbReference>
<dbReference type="InterPro" id="IPR007502">
    <property type="entry name" value="Helicase-assoc_dom"/>
</dbReference>
<dbReference type="VEuPathDB" id="VectorBase:AMAM023491"/>
<evidence type="ECO:0000313" key="2">
    <source>
        <dbReference type="EnsemblMetazoa" id="AMAM023491-PA"/>
    </source>
</evidence>
<dbReference type="GO" id="GO:0003723">
    <property type="term" value="F:RNA binding"/>
    <property type="evidence" value="ECO:0007669"/>
    <property type="project" value="TreeGrafter"/>
</dbReference>
<evidence type="ECO:0000313" key="3">
    <source>
        <dbReference type="Proteomes" id="UP000075901"/>
    </source>
</evidence>
<name>A0A182TBH3_9DIPT</name>
<dbReference type="PANTHER" id="PTHR18934">
    <property type="entry name" value="ATP-DEPENDENT RNA HELICASE"/>
    <property type="match status" value="1"/>
</dbReference>
<dbReference type="GO" id="GO:0004386">
    <property type="term" value="F:helicase activity"/>
    <property type="evidence" value="ECO:0007669"/>
    <property type="project" value="TreeGrafter"/>
</dbReference>
<keyword evidence="3" id="KW-1185">Reference proteome</keyword>
<dbReference type="InterPro" id="IPR027417">
    <property type="entry name" value="P-loop_NTPase"/>
</dbReference>
<dbReference type="Proteomes" id="UP000075901">
    <property type="component" value="Unassembled WGS sequence"/>
</dbReference>
<dbReference type="SMART" id="SM00847">
    <property type="entry name" value="HA2"/>
    <property type="match status" value="1"/>
</dbReference>
<dbReference type="EnsemblMetazoa" id="AMAM023491-RA">
    <property type="protein sequence ID" value="AMAM023491-PA"/>
    <property type="gene ID" value="AMAM023491"/>
</dbReference>
<dbReference type="PANTHER" id="PTHR18934:SF213">
    <property type="entry name" value="3'-5' RNA HELICASE YTHDC2"/>
    <property type="match status" value="1"/>
</dbReference>
<feature type="domain" description="Helicase-associated" evidence="1">
    <location>
        <begin position="522"/>
        <end position="616"/>
    </location>
</feature>
<dbReference type="Gene3D" id="1.25.40.20">
    <property type="entry name" value="Ankyrin repeat-containing domain"/>
    <property type="match status" value="1"/>
</dbReference>
<dbReference type="SUPFAM" id="SSF48403">
    <property type="entry name" value="Ankyrin repeat"/>
    <property type="match status" value="1"/>
</dbReference>
<accession>A0A182TBH3</accession>
<organism evidence="2 3">
    <name type="scientific">Anopheles maculatus</name>
    <dbReference type="NCBI Taxonomy" id="74869"/>
    <lineage>
        <taxon>Eukaryota</taxon>
        <taxon>Metazoa</taxon>
        <taxon>Ecdysozoa</taxon>
        <taxon>Arthropoda</taxon>
        <taxon>Hexapoda</taxon>
        <taxon>Insecta</taxon>
        <taxon>Pterygota</taxon>
        <taxon>Neoptera</taxon>
        <taxon>Endopterygota</taxon>
        <taxon>Diptera</taxon>
        <taxon>Nematocera</taxon>
        <taxon>Culicoidea</taxon>
        <taxon>Culicidae</taxon>
        <taxon>Anophelinae</taxon>
        <taxon>Anopheles</taxon>
        <taxon>Anopheles maculatus group</taxon>
    </lineage>
</organism>
<protein>
    <recommendedName>
        <fullName evidence="1">Helicase-associated domain-containing protein</fullName>
    </recommendedName>
</protein>
<dbReference type="AlphaFoldDB" id="A0A182TBH3"/>